<evidence type="ECO:0000256" key="6">
    <source>
        <dbReference type="ARBA" id="ARBA00023033"/>
    </source>
</evidence>
<gene>
    <name evidence="8" type="ORF">MERGE_002509</name>
</gene>
<comment type="pathway">
    <text evidence="1">Cofactor biosynthesis; ubiquinone biosynthesis.</text>
</comment>
<keyword evidence="5" id="KW-0408">Iron</keyword>
<evidence type="ECO:0000256" key="4">
    <source>
        <dbReference type="ARBA" id="ARBA00023002"/>
    </source>
</evidence>
<evidence type="ECO:0000256" key="7">
    <source>
        <dbReference type="ARBA" id="ARBA00023136"/>
    </source>
</evidence>
<evidence type="ECO:0000256" key="5">
    <source>
        <dbReference type="ARBA" id="ARBA00023004"/>
    </source>
</evidence>
<evidence type="ECO:0000313" key="9">
    <source>
        <dbReference type="Proteomes" id="UP000663699"/>
    </source>
</evidence>
<keyword evidence="9" id="KW-1185">Reference proteome</keyword>
<keyword evidence="7" id="KW-0472">Membrane</keyword>
<dbReference type="GO" id="GO:0046872">
    <property type="term" value="F:metal ion binding"/>
    <property type="evidence" value="ECO:0007669"/>
    <property type="project" value="UniProtKB-KW"/>
</dbReference>
<dbReference type="PANTHER" id="PTHR11237:SF4">
    <property type="entry name" value="5-DEMETHOXYUBIQUINONE HYDROXYLASE, MITOCHONDRIAL"/>
    <property type="match status" value="1"/>
</dbReference>
<dbReference type="Proteomes" id="UP000663699">
    <property type="component" value="Chromosome 5"/>
</dbReference>
<evidence type="ECO:0000313" key="8">
    <source>
        <dbReference type="EMBL" id="QSL65202.1"/>
    </source>
</evidence>
<keyword evidence="2" id="KW-0831">Ubiquinone biosynthesis</keyword>
<accession>A0A899FYY1</accession>
<dbReference type="OrthoDB" id="275371at2759"/>
<dbReference type="InterPro" id="IPR011566">
    <property type="entry name" value="Ubq_synth_Coq7"/>
</dbReference>
<keyword evidence="4" id="KW-0560">Oxidoreductase</keyword>
<dbReference type="AlphaFoldDB" id="A0A899FYY1"/>
<reference evidence="8" key="1">
    <citation type="submission" date="2020-06" db="EMBL/GenBank/DDBJ databases">
        <title>Genomes of multiple members of Pneumocystis genus reveal paths to human pathogen Pneumocystis jirovecii.</title>
        <authorList>
            <person name="Cisse O.H."/>
            <person name="Ma L."/>
            <person name="Dekker J."/>
            <person name="Khil P."/>
            <person name="Jo J."/>
            <person name="Brenchley J."/>
            <person name="Blair R."/>
            <person name="Pahar B."/>
            <person name="Chabe M."/>
            <person name="Van Rompay K.A."/>
            <person name="Keesler R."/>
            <person name="Sukura A."/>
            <person name="Hirsch V."/>
            <person name="Kutty G."/>
            <person name="Liu Y."/>
            <person name="Peng L."/>
            <person name="Chen J."/>
            <person name="Song J."/>
            <person name="Weissenbacher-Lang C."/>
            <person name="Xu J."/>
            <person name="Upham N.S."/>
            <person name="Stajich J.E."/>
            <person name="Cuomo C.A."/>
            <person name="Cushion M.T."/>
            <person name="Kovacs J.A."/>
        </authorList>
    </citation>
    <scope>NUCLEOTIDE SEQUENCE</scope>
    <source>
        <strain evidence="8">2A</strain>
    </source>
</reference>
<evidence type="ECO:0000256" key="1">
    <source>
        <dbReference type="ARBA" id="ARBA00004749"/>
    </source>
</evidence>
<evidence type="ECO:0008006" key="10">
    <source>
        <dbReference type="Google" id="ProtNLM"/>
    </source>
</evidence>
<keyword evidence="3" id="KW-0479">Metal-binding</keyword>
<protein>
    <recommendedName>
        <fullName evidence="10">Ubiquinone biosynthesis protein COQ7</fullName>
    </recommendedName>
</protein>
<organism evidence="8 9">
    <name type="scientific">Pneumocystis wakefieldiae</name>
    <dbReference type="NCBI Taxonomy" id="38082"/>
    <lineage>
        <taxon>Eukaryota</taxon>
        <taxon>Fungi</taxon>
        <taxon>Dikarya</taxon>
        <taxon>Ascomycota</taxon>
        <taxon>Taphrinomycotina</taxon>
        <taxon>Pneumocystomycetes</taxon>
        <taxon>Pneumocystaceae</taxon>
        <taxon>Pneumocystis</taxon>
    </lineage>
</organism>
<evidence type="ECO:0000256" key="2">
    <source>
        <dbReference type="ARBA" id="ARBA00022688"/>
    </source>
</evidence>
<dbReference type="GO" id="GO:0005743">
    <property type="term" value="C:mitochondrial inner membrane"/>
    <property type="evidence" value="ECO:0007669"/>
    <property type="project" value="TreeGrafter"/>
</dbReference>
<dbReference type="Pfam" id="PF03232">
    <property type="entry name" value="COQ7"/>
    <property type="match status" value="1"/>
</dbReference>
<dbReference type="GO" id="GO:0006744">
    <property type="term" value="P:ubiquinone biosynthetic process"/>
    <property type="evidence" value="ECO:0007669"/>
    <property type="project" value="UniProtKB-KW"/>
</dbReference>
<dbReference type="SUPFAM" id="SSF47240">
    <property type="entry name" value="Ferritin-like"/>
    <property type="match status" value="1"/>
</dbReference>
<dbReference type="GO" id="GO:0008682">
    <property type="term" value="F:3-demethoxyubiquinol 3-hydroxylase activity"/>
    <property type="evidence" value="ECO:0007669"/>
    <property type="project" value="TreeGrafter"/>
</dbReference>
<keyword evidence="6" id="KW-0503">Monooxygenase</keyword>
<dbReference type="CDD" id="cd01042">
    <property type="entry name" value="DMQH"/>
    <property type="match status" value="1"/>
</dbReference>
<sequence>MHMWNQEKRHLETFTELLTVHNVRATGLKHVCKTLGFALGAGTALLGVKPAMACTEAVETVIGGHYNDQLRETMCLRGYSSEMDDLREKIRKFRDEELEHLDIAVNSWDSKSSFAHGLITNIVKTGCILAIWVCKRI</sequence>
<dbReference type="InterPro" id="IPR009078">
    <property type="entry name" value="Ferritin-like_SF"/>
</dbReference>
<dbReference type="PANTHER" id="PTHR11237">
    <property type="entry name" value="COENZYME Q10 BIOSYNTHESIS PROTEIN 7"/>
    <property type="match status" value="1"/>
</dbReference>
<proteinExistence type="predicted"/>
<dbReference type="EMBL" id="CP054536">
    <property type="protein sequence ID" value="QSL65202.1"/>
    <property type="molecule type" value="Genomic_DNA"/>
</dbReference>
<name>A0A899FYY1_9ASCO</name>
<evidence type="ECO:0000256" key="3">
    <source>
        <dbReference type="ARBA" id="ARBA00022723"/>
    </source>
</evidence>